<proteinExistence type="predicted"/>
<protein>
    <submittedName>
        <fullName evidence="2">Uncharacterized protein</fullName>
    </submittedName>
</protein>
<feature type="region of interest" description="Disordered" evidence="1">
    <location>
        <begin position="1"/>
        <end position="59"/>
    </location>
</feature>
<dbReference type="AlphaFoldDB" id="A0A7S0XPW7"/>
<accession>A0A7S0XPW7</accession>
<reference evidence="2" key="1">
    <citation type="submission" date="2021-01" db="EMBL/GenBank/DDBJ databases">
        <authorList>
            <person name="Corre E."/>
            <person name="Pelletier E."/>
            <person name="Niang G."/>
            <person name="Scheremetjew M."/>
            <person name="Finn R."/>
            <person name="Kale V."/>
            <person name="Holt S."/>
            <person name="Cochrane G."/>
            <person name="Meng A."/>
            <person name="Brown T."/>
            <person name="Cohen L."/>
        </authorList>
    </citation>
    <scope>NUCLEOTIDE SEQUENCE</scope>
    <source>
        <strain evidence="2">CCMP441</strain>
    </source>
</reference>
<dbReference type="EMBL" id="HBFK01002892">
    <property type="protein sequence ID" value="CAD8735302.1"/>
    <property type="molecule type" value="Transcribed_RNA"/>
</dbReference>
<feature type="region of interest" description="Disordered" evidence="1">
    <location>
        <begin position="131"/>
        <end position="191"/>
    </location>
</feature>
<organism evidence="2">
    <name type="scientific">Hemiselmis andersenii</name>
    <name type="common">Cryptophyte alga</name>
    <dbReference type="NCBI Taxonomy" id="464988"/>
    <lineage>
        <taxon>Eukaryota</taxon>
        <taxon>Cryptophyceae</taxon>
        <taxon>Cryptomonadales</taxon>
        <taxon>Hemiselmidaceae</taxon>
        <taxon>Hemiselmis</taxon>
    </lineage>
</organism>
<gene>
    <name evidence="2" type="ORF">HAND1043_LOCUS1793</name>
</gene>
<feature type="compositionally biased region" description="Basic and acidic residues" evidence="1">
    <location>
        <begin position="179"/>
        <end position="191"/>
    </location>
</feature>
<evidence type="ECO:0000313" key="2">
    <source>
        <dbReference type="EMBL" id="CAD8735302.1"/>
    </source>
</evidence>
<name>A0A7S0XPW7_HEMAN</name>
<feature type="compositionally biased region" description="Basic and acidic residues" evidence="1">
    <location>
        <begin position="1"/>
        <end position="11"/>
    </location>
</feature>
<sequence>MVRNTEADRRANAQRRAVSALSSAKHAAHRRPPSENARHSASTATAGMQETKARMRRDVDASEAQIKILSSQLPLAERRAFPKEARQVEEVLGKAAAQLDSINRKAARNPTKKTRSTREALHTVSHGVLQAAKAADDKENSALAGESDASDVLNAVNHLPSPPKRSHRSSKVASQNKARTQDLADVSDHREWGKIYEPTGEKGRVSGLEKKEYDGWSKEVNDISSVYDPVHDTRPSVSNVRGDWWRDRAYVIKGTSGVDHGDDDWWVHNHAGRGY</sequence>
<feature type="compositionally biased region" description="Polar residues" evidence="1">
    <location>
        <begin position="39"/>
        <end position="48"/>
    </location>
</feature>
<evidence type="ECO:0000256" key="1">
    <source>
        <dbReference type="SAM" id="MobiDB-lite"/>
    </source>
</evidence>